<name>A0A5J6WQR8_MORMI</name>
<dbReference type="Gene3D" id="3.40.190.10">
    <property type="entry name" value="Periplasmic binding protein-like II"/>
    <property type="match status" value="2"/>
</dbReference>
<keyword evidence="4" id="KW-0804">Transcription</keyword>
<dbReference type="PROSITE" id="PS50931">
    <property type="entry name" value="HTH_LYSR"/>
    <property type="match status" value="1"/>
</dbReference>
<evidence type="ECO:0000259" key="5">
    <source>
        <dbReference type="PROSITE" id="PS50931"/>
    </source>
</evidence>
<dbReference type="CDD" id="cd05466">
    <property type="entry name" value="PBP2_LTTR_substrate"/>
    <property type="match status" value="1"/>
</dbReference>
<dbReference type="GO" id="GO:0003700">
    <property type="term" value="F:DNA-binding transcription factor activity"/>
    <property type="evidence" value="ECO:0007669"/>
    <property type="project" value="InterPro"/>
</dbReference>
<evidence type="ECO:0000313" key="7">
    <source>
        <dbReference type="Proteomes" id="UP000327424"/>
    </source>
</evidence>
<dbReference type="Gene3D" id="1.10.10.10">
    <property type="entry name" value="Winged helix-like DNA-binding domain superfamily/Winged helix DNA-binding domain"/>
    <property type="match status" value="1"/>
</dbReference>
<dbReference type="AlphaFoldDB" id="A0A5J6WQR8"/>
<evidence type="ECO:0000256" key="1">
    <source>
        <dbReference type="ARBA" id="ARBA00009437"/>
    </source>
</evidence>
<dbReference type="Proteomes" id="UP000327424">
    <property type="component" value="Chromosome"/>
</dbReference>
<dbReference type="PANTHER" id="PTHR30126">
    <property type="entry name" value="HTH-TYPE TRANSCRIPTIONAL REGULATOR"/>
    <property type="match status" value="1"/>
</dbReference>
<comment type="similarity">
    <text evidence="1">Belongs to the LysR transcriptional regulatory family.</text>
</comment>
<dbReference type="SUPFAM" id="SSF53850">
    <property type="entry name" value="Periplasmic binding protein-like II"/>
    <property type="match status" value="1"/>
</dbReference>
<protein>
    <submittedName>
        <fullName evidence="6">LysR family transcriptional regulator</fullName>
    </submittedName>
</protein>
<dbReference type="OrthoDB" id="5289754at2"/>
<dbReference type="Pfam" id="PF03466">
    <property type="entry name" value="LysR_substrate"/>
    <property type="match status" value="1"/>
</dbReference>
<keyword evidence="3" id="KW-0238">DNA-binding</keyword>
<gene>
    <name evidence="6" type="ORF">FR932_13110</name>
</gene>
<feature type="domain" description="HTH lysR-type" evidence="5">
    <location>
        <begin position="1"/>
        <end position="55"/>
    </location>
</feature>
<organism evidence="6 7">
    <name type="scientific">Moritella marina ATCC 15381</name>
    <dbReference type="NCBI Taxonomy" id="1202962"/>
    <lineage>
        <taxon>Bacteria</taxon>
        <taxon>Pseudomonadati</taxon>
        <taxon>Pseudomonadota</taxon>
        <taxon>Gammaproteobacteria</taxon>
        <taxon>Alteromonadales</taxon>
        <taxon>Moritellaceae</taxon>
        <taxon>Moritella</taxon>
    </lineage>
</organism>
<dbReference type="PRINTS" id="PR00039">
    <property type="entry name" value="HTHLYSR"/>
</dbReference>
<keyword evidence="2" id="KW-0805">Transcription regulation</keyword>
<dbReference type="InterPro" id="IPR036388">
    <property type="entry name" value="WH-like_DNA-bd_sf"/>
</dbReference>
<dbReference type="KEGG" id="mmaa:FR932_13110"/>
<keyword evidence="7" id="KW-1185">Reference proteome</keyword>
<proteinExistence type="inferred from homology"/>
<dbReference type="InterPro" id="IPR000847">
    <property type="entry name" value="LysR_HTH_N"/>
</dbReference>
<dbReference type="PANTHER" id="PTHR30126:SF99">
    <property type="entry name" value="TRANSCRIPTIONAL REGULATOR LYSR FAMILY"/>
    <property type="match status" value="1"/>
</dbReference>
<sequence>MLLRSFCTLVEIGHFTRSAERLNMTQSGISQHIRKLEEQLEQDLLIREGKQFTLTDAGQRLYTEGKQIINSLSELEQRVTTDPAFEGVVRVMSPGSIGLKLYRYLLTLQVQYPKLVIDYRFAPNATIEKAIAEHTVDIGFMTSSSTLAEVSLKPIAEEALLLVTPANIEEPSWQALMQLGFIDHPDGAFHSSLLLGANFSEFKHYNQFKKAGFSNQISLILEPVAMGLGFTVLPAHAVAAFPHPEQVKIHYLNTPVTETLYLGVHLNKFMPSRVNSVMVAAKHCLK</sequence>
<evidence type="ECO:0000256" key="4">
    <source>
        <dbReference type="ARBA" id="ARBA00023163"/>
    </source>
</evidence>
<accession>A0A5J6WQR8</accession>
<dbReference type="EMBL" id="CP044399">
    <property type="protein sequence ID" value="QFI38722.1"/>
    <property type="molecule type" value="Genomic_DNA"/>
</dbReference>
<dbReference type="InterPro" id="IPR036390">
    <property type="entry name" value="WH_DNA-bd_sf"/>
</dbReference>
<dbReference type="GO" id="GO:0000976">
    <property type="term" value="F:transcription cis-regulatory region binding"/>
    <property type="evidence" value="ECO:0007669"/>
    <property type="project" value="TreeGrafter"/>
</dbReference>
<evidence type="ECO:0000313" key="6">
    <source>
        <dbReference type="EMBL" id="QFI38722.1"/>
    </source>
</evidence>
<dbReference type="InterPro" id="IPR005119">
    <property type="entry name" value="LysR_subst-bd"/>
</dbReference>
<evidence type="ECO:0000256" key="2">
    <source>
        <dbReference type="ARBA" id="ARBA00023015"/>
    </source>
</evidence>
<dbReference type="Pfam" id="PF00126">
    <property type="entry name" value="HTH_1"/>
    <property type="match status" value="1"/>
</dbReference>
<dbReference type="SUPFAM" id="SSF46785">
    <property type="entry name" value="Winged helix' DNA-binding domain"/>
    <property type="match status" value="1"/>
</dbReference>
<dbReference type="FunFam" id="1.10.10.10:FF:000001">
    <property type="entry name" value="LysR family transcriptional regulator"/>
    <property type="match status" value="1"/>
</dbReference>
<evidence type="ECO:0000256" key="3">
    <source>
        <dbReference type="ARBA" id="ARBA00023125"/>
    </source>
</evidence>
<reference evidence="6 7" key="1">
    <citation type="submission" date="2019-09" db="EMBL/GenBank/DDBJ databases">
        <title>Hybrid Assembly of the complete Genome of the Deep-Sea Bacterium Moritella marina from long Nanopore and Illumina reads.</title>
        <authorList>
            <person name="Magin S."/>
            <person name="Georgoulis A."/>
            <person name="Papadimitriou K."/>
            <person name="Iliakis G."/>
            <person name="Vorgias C.E."/>
        </authorList>
    </citation>
    <scope>NUCLEOTIDE SEQUENCE [LARGE SCALE GENOMIC DNA]</scope>
    <source>
        <strain evidence="6 7">MP-1</strain>
    </source>
</reference>